<dbReference type="Proteomes" id="UP001501423">
    <property type="component" value="Unassembled WGS sequence"/>
</dbReference>
<evidence type="ECO:0000256" key="2">
    <source>
        <dbReference type="ARBA" id="ARBA00023315"/>
    </source>
</evidence>
<feature type="domain" description="N-acetyltransferase" evidence="4">
    <location>
        <begin position="12"/>
        <end position="190"/>
    </location>
</feature>
<protein>
    <submittedName>
        <fullName evidence="5">GNAT family N-acetyltransferase</fullName>
    </submittedName>
</protein>
<organism evidence="5 6">
    <name type="scientific">Streptomyces erythrogriseus</name>
    <dbReference type="NCBI Taxonomy" id="284027"/>
    <lineage>
        <taxon>Bacteria</taxon>
        <taxon>Bacillati</taxon>
        <taxon>Actinomycetota</taxon>
        <taxon>Actinomycetes</taxon>
        <taxon>Kitasatosporales</taxon>
        <taxon>Streptomycetaceae</taxon>
        <taxon>Streptomyces</taxon>
        <taxon>Streptomyces griseoincarnatus group</taxon>
    </lineage>
</organism>
<sequence>MVPRYYRGRMSYKVRSLRVDEWPLAKALRLEALRDPVASIAFMETYESAVARPESFWRERAERSAEGASGAQQIIAEGPDGEWVGTVTVLMEEAGTRDWAGMPVERLQGHLVAVYVQPEHRGIGLTEVLFDAGLEWAWARGAERVRLLVHEDNARALRAYRRAGFTETGLITTLGSDPGGRELELAVERPDPESDG</sequence>
<reference evidence="6" key="1">
    <citation type="journal article" date="2019" name="Int. J. Syst. Evol. Microbiol.">
        <title>The Global Catalogue of Microorganisms (GCM) 10K type strain sequencing project: providing services to taxonomists for standard genome sequencing and annotation.</title>
        <authorList>
            <consortium name="The Broad Institute Genomics Platform"/>
            <consortium name="The Broad Institute Genome Sequencing Center for Infectious Disease"/>
            <person name="Wu L."/>
            <person name="Ma J."/>
        </authorList>
    </citation>
    <scope>NUCLEOTIDE SEQUENCE [LARGE SCALE GENOMIC DNA]</scope>
    <source>
        <strain evidence="6">JCM 9650</strain>
    </source>
</reference>
<feature type="compositionally biased region" description="Basic and acidic residues" evidence="3">
    <location>
        <begin position="179"/>
        <end position="196"/>
    </location>
</feature>
<dbReference type="InterPro" id="IPR050680">
    <property type="entry name" value="YpeA/RimI_acetyltransf"/>
</dbReference>
<keyword evidence="6" id="KW-1185">Reference proteome</keyword>
<evidence type="ECO:0000256" key="3">
    <source>
        <dbReference type="SAM" id="MobiDB-lite"/>
    </source>
</evidence>
<evidence type="ECO:0000259" key="4">
    <source>
        <dbReference type="PROSITE" id="PS51186"/>
    </source>
</evidence>
<evidence type="ECO:0000256" key="1">
    <source>
        <dbReference type="ARBA" id="ARBA00022679"/>
    </source>
</evidence>
<dbReference type="CDD" id="cd04301">
    <property type="entry name" value="NAT_SF"/>
    <property type="match status" value="1"/>
</dbReference>
<keyword evidence="2" id="KW-0012">Acyltransferase</keyword>
<dbReference type="PANTHER" id="PTHR43420:SF44">
    <property type="entry name" value="ACETYLTRANSFERASE YPEA"/>
    <property type="match status" value="1"/>
</dbReference>
<dbReference type="PROSITE" id="PS51186">
    <property type="entry name" value="GNAT"/>
    <property type="match status" value="1"/>
</dbReference>
<dbReference type="EMBL" id="BAAAVA010000104">
    <property type="protein sequence ID" value="GAA2949253.1"/>
    <property type="molecule type" value="Genomic_DNA"/>
</dbReference>
<dbReference type="PANTHER" id="PTHR43420">
    <property type="entry name" value="ACETYLTRANSFERASE"/>
    <property type="match status" value="1"/>
</dbReference>
<dbReference type="InterPro" id="IPR000182">
    <property type="entry name" value="GNAT_dom"/>
</dbReference>
<keyword evidence="1" id="KW-0808">Transferase</keyword>
<evidence type="ECO:0000313" key="5">
    <source>
        <dbReference type="EMBL" id="GAA2949253.1"/>
    </source>
</evidence>
<name>A0ABP6JY32_9ACTN</name>
<feature type="region of interest" description="Disordered" evidence="3">
    <location>
        <begin position="177"/>
        <end position="196"/>
    </location>
</feature>
<proteinExistence type="predicted"/>
<dbReference type="InterPro" id="IPR016181">
    <property type="entry name" value="Acyl_CoA_acyltransferase"/>
</dbReference>
<evidence type="ECO:0000313" key="6">
    <source>
        <dbReference type="Proteomes" id="UP001501423"/>
    </source>
</evidence>
<comment type="caution">
    <text evidence="5">The sequence shown here is derived from an EMBL/GenBank/DDBJ whole genome shotgun (WGS) entry which is preliminary data.</text>
</comment>
<dbReference type="SUPFAM" id="SSF55729">
    <property type="entry name" value="Acyl-CoA N-acyltransferases (Nat)"/>
    <property type="match status" value="1"/>
</dbReference>
<accession>A0ABP6JY32</accession>
<dbReference type="Pfam" id="PF00583">
    <property type="entry name" value="Acetyltransf_1"/>
    <property type="match status" value="1"/>
</dbReference>
<gene>
    <name evidence="5" type="ORF">GCM10010478_57820</name>
</gene>
<dbReference type="Gene3D" id="3.40.630.30">
    <property type="match status" value="1"/>
</dbReference>